<reference evidence="6 7" key="1">
    <citation type="submission" date="2019-04" db="EMBL/GenBank/DDBJ databases">
        <title>Cohnella sp. nov. isolated from preserved vegetables.</title>
        <authorList>
            <person name="Lin S.-Y."/>
            <person name="Hung M.-H."/>
            <person name="Young C.-C."/>
        </authorList>
    </citation>
    <scope>NUCLEOTIDE SEQUENCE [LARGE SCALE GENOMIC DNA]</scope>
    <source>
        <strain evidence="6 7">CC-MHH1044</strain>
    </source>
</reference>
<evidence type="ECO:0000256" key="1">
    <source>
        <dbReference type="ARBA" id="ARBA00022658"/>
    </source>
</evidence>
<gene>
    <name evidence="6" type="ORF">E6C55_06625</name>
</gene>
<dbReference type="InterPro" id="IPR032812">
    <property type="entry name" value="SbsA_Ig"/>
</dbReference>
<keyword evidence="1" id="KW-0344">Guanine-nucleotide releasing factor</keyword>
<evidence type="ECO:0000313" key="7">
    <source>
        <dbReference type="Proteomes" id="UP000310636"/>
    </source>
</evidence>
<dbReference type="InterPro" id="IPR058923">
    <property type="entry name" value="RCC1-like_dom"/>
</dbReference>
<dbReference type="PRINTS" id="PR00633">
    <property type="entry name" value="RCCNDNSATION"/>
</dbReference>
<dbReference type="Pfam" id="PF25390">
    <property type="entry name" value="WD40_RLD"/>
    <property type="match status" value="1"/>
</dbReference>
<dbReference type="PANTHER" id="PTHR45982">
    <property type="entry name" value="REGULATOR OF CHROMOSOME CONDENSATION"/>
    <property type="match status" value="1"/>
</dbReference>
<dbReference type="SUPFAM" id="SSF50985">
    <property type="entry name" value="RCC1/BLIP-II"/>
    <property type="match status" value="1"/>
</dbReference>
<feature type="domain" description="RCC1-like" evidence="5">
    <location>
        <begin position="335"/>
        <end position="552"/>
    </location>
</feature>
<dbReference type="OrthoDB" id="27389at2"/>
<dbReference type="AlphaFoldDB" id="A0A4V3WG60"/>
<feature type="domain" description="SbsA Ig-like" evidence="4">
    <location>
        <begin position="31"/>
        <end position="133"/>
    </location>
</feature>
<dbReference type="EMBL" id="SSOB01000006">
    <property type="protein sequence ID" value="THF82731.1"/>
    <property type="molecule type" value="Genomic_DNA"/>
</dbReference>
<proteinExistence type="predicted"/>
<sequence length="601" mass="63285">MNFQRLLSLVICLSIIIALQPINSVKADGKVGPKIVSSVPENNATVAIGDHVISLNFDESIKEGRFYKLITLVVDRLNTQQSVPISVSIQGSRLEVAPLQSLEEGRYTLFLPMDAVQSLNGNWLENEYDLSFNVSSSEANFPNKMTSASSAVQSVSSFDTMTANVASTSNVVVREVFAGGAHSGIISSTGSVWSWGSNSYGQLGDGTSTSTFNPVLTLGTNLPTVAVSGGASRSVALKSDKSVWTWGYNPLGILGIGSSNVISVNNPTPVQTSFGPLTDVAAVESGDFHSVALLTDGSVMAWGFNTEGQLGAGSLEFAKHIAVSVEDEFGFELGGVTAISAGGAHTVAIQYGGRLLGWGSNNKGQLGEYVSGQSLVAIPIVDEYGWDIMDAKGVSAGYDFTIILKEDGTVWGLGSNAFGQLGNGTLIDSSIPVQVKGPGGTGVLSNIIAISSGAKHVLALRSDGTVWTWGNNSYGQLGDGTLVSRSTPVQVQGVNGSGFLQQVQSISAGDYHNVILTNDKKVLTWGSNSSGQLGIENSVFSNFPVQTVWGQTPSNNITYIYDQAGRLETIRYSLQDQVFEIRMNYDANGNLLSKSIVEVGS</sequence>
<protein>
    <submittedName>
        <fullName evidence="6">Uncharacterized protein</fullName>
    </submittedName>
</protein>
<keyword evidence="3" id="KW-0677">Repeat</keyword>
<accession>A0A4V3WG60</accession>
<evidence type="ECO:0000259" key="4">
    <source>
        <dbReference type="Pfam" id="PF13205"/>
    </source>
</evidence>
<comment type="caution">
    <text evidence="6">The sequence shown here is derived from an EMBL/GenBank/DDBJ whole genome shotgun (WGS) entry which is preliminary data.</text>
</comment>
<dbReference type="GO" id="GO:0005737">
    <property type="term" value="C:cytoplasm"/>
    <property type="evidence" value="ECO:0007669"/>
    <property type="project" value="TreeGrafter"/>
</dbReference>
<name>A0A4V3WG60_9BACL</name>
<dbReference type="InterPro" id="IPR051553">
    <property type="entry name" value="Ran_GTPase-activating"/>
</dbReference>
<dbReference type="RefSeq" id="WP_136368992.1">
    <property type="nucleotide sequence ID" value="NZ_SSOB01000006.1"/>
</dbReference>
<dbReference type="GO" id="GO:0005085">
    <property type="term" value="F:guanyl-nucleotide exchange factor activity"/>
    <property type="evidence" value="ECO:0007669"/>
    <property type="project" value="TreeGrafter"/>
</dbReference>
<dbReference type="Pfam" id="PF00415">
    <property type="entry name" value="RCC1"/>
    <property type="match status" value="1"/>
</dbReference>
<dbReference type="PANTHER" id="PTHR45982:SF1">
    <property type="entry name" value="REGULATOR OF CHROMOSOME CONDENSATION"/>
    <property type="match status" value="1"/>
</dbReference>
<dbReference type="InterPro" id="IPR009091">
    <property type="entry name" value="RCC1/BLIP-II"/>
</dbReference>
<keyword evidence="7" id="KW-1185">Reference proteome</keyword>
<evidence type="ECO:0000256" key="2">
    <source>
        <dbReference type="ARBA" id="ARBA00022729"/>
    </source>
</evidence>
<organism evidence="6 7">
    <name type="scientific">Cohnella fermenti</name>
    <dbReference type="NCBI Taxonomy" id="2565925"/>
    <lineage>
        <taxon>Bacteria</taxon>
        <taxon>Bacillati</taxon>
        <taxon>Bacillota</taxon>
        <taxon>Bacilli</taxon>
        <taxon>Bacillales</taxon>
        <taxon>Paenibacillaceae</taxon>
        <taxon>Cohnella</taxon>
    </lineage>
</organism>
<dbReference type="Gene3D" id="2.130.10.30">
    <property type="entry name" value="Regulator of chromosome condensation 1/beta-lactamase-inhibitor protein II"/>
    <property type="match status" value="2"/>
</dbReference>
<dbReference type="Proteomes" id="UP000310636">
    <property type="component" value="Unassembled WGS sequence"/>
</dbReference>
<keyword evidence="2" id="KW-0732">Signal</keyword>
<evidence type="ECO:0000313" key="6">
    <source>
        <dbReference type="EMBL" id="THF82731.1"/>
    </source>
</evidence>
<dbReference type="PROSITE" id="PS50012">
    <property type="entry name" value="RCC1_3"/>
    <property type="match status" value="6"/>
</dbReference>
<dbReference type="Pfam" id="PF13540">
    <property type="entry name" value="RCC1_2"/>
    <property type="match status" value="1"/>
</dbReference>
<evidence type="ECO:0000256" key="3">
    <source>
        <dbReference type="ARBA" id="ARBA00022737"/>
    </source>
</evidence>
<dbReference type="InterPro" id="IPR000408">
    <property type="entry name" value="Reg_chr_condens"/>
</dbReference>
<dbReference type="Pfam" id="PF13205">
    <property type="entry name" value="Big_5"/>
    <property type="match status" value="1"/>
</dbReference>
<evidence type="ECO:0000259" key="5">
    <source>
        <dbReference type="Pfam" id="PF25390"/>
    </source>
</evidence>